<feature type="domain" description="DUF8021" evidence="2">
    <location>
        <begin position="152"/>
        <end position="256"/>
    </location>
</feature>
<evidence type="ECO:0000259" key="2">
    <source>
        <dbReference type="Pfam" id="PF26061"/>
    </source>
</evidence>
<keyword evidence="1" id="KW-0732">Signal</keyword>
<evidence type="ECO:0000313" key="3">
    <source>
        <dbReference type="EMBL" id="KAK0635987.1"/>
    </source>
</evidence>
<accession>A0AA39XL22</accession>
<name>A0AA39XL22_9PEZI</name>
<protein>
    <recommendedName>
        <fullName evidence="2">DUF8021 domain-containing protein</fullName>
    </recommendedName>
</protein>
<dbReference type="Pfam" id="PF26061">
    <property type="entry name" value="DUF8021"/>
    <property type="match status" value="1"/>
</dbReference>
<feature type="signal peptide" evidence="1">
    <location>
        <begin position="1"/>
        <end position="19"/>
    </location>
</feature>
<evidence type="ECO:0000313" key="4">
    <source>
        <dbReference type="Proteomes" id="UP001174934"/>
    </source>
</evidence>
<dbReference type="AlphaFoldDB" id="A0AA39XL22"/>
<gene>
    <name evidence="3" type="ORF">B0T17DRAFT_587314</name>
</gene>
<proteinExistence type="predicted"/>
<reference evidence="3" key="1">
    <citation type="submission" date="2023-06" db="EMBL/GenBank/DDBJ databases">
        <title>Genome-scale phylogeny and comparative genomics of the fungal order Sordariales.</title>
        <authorList>
            <consortium name="Lawrence Berkeley National Laboratory"/>
            <person name="Hensen N."/>
            <person name="Bonometti L."/>
            <person name="Westerberg I."/>
            <person name="Brannstrom I.O."/>
            <person name="Guillou S."/>
            <person name="Cros-Aarteil S."/>
            <person name="Calhoun S."/>
            <person name="Haridas S."/>
            <person name="Kuo A."/>
            <person name="Mondo S."/>
            <person name="Pangilinan J."/>
            <person name="Riley R."/>
            <person name="LaButti K."/>
            <person name="Andreopoulos B."/>
            <person name="Lipzen A."/>
            <person name="Chen C."/>
            <person name="Yanf M."/>
            <person name="Daum C."/>
            <person name="Ng V."/>
            <person name="Clum A."/>
            <person name="Steindorff A."/>
            <person name="Ohm R."/>
            <person name="Martin F."/>
            <person name="Silar P."/>
            <person name="Natvig D."/>
            <person name="Lalanne C."/>
            <person name="Gautier V."/>
            <person name="Ament-velasquez S.L."/>
            <person name="Kruys A."/>
            <person name="Hutchinson M.I."/>
            <person name="Powell A.J."/>
            <person name="Barry K."/>
            <person name="Miller A.N."/>
            <person name="Grigoriev I.V."/>
            <person name="Debuchy R."/>
            <person name="Gladieux P."/>
            <person name="Thoren M.H."/>
            <person name="Johannesson H."/>
        </authorList>
    </citation>
    <scope>NUCLEOTIDE SEQUENCE</scope>
    <source>
        <strain evidence="3">SMH3391-2</strain>
    </source>
</reference>
<organism evidence="3 4">
    <name type="scientific">Bombardia bombarda</name>
    <dbReference type="NCBI Taxonomy" id="252184"/>
    <lineage>
        <taxon>Eukaryota</taxon>
        <taxon>Fungi</taxon>
        <taxon>Dikarya</taxon>
        <taxon>Ascomycota</taxon>
        <taxon>Pezizomycotina</taxon>
        <taxon>Sordariomycetes</taxon>
        <taxon>Sordariomycetidae</taxon>
        <taxon>Sordariales</taxon>
        <taxon>Lasiosphaeriaceae</taxon>
        <taxon>Bombardia</taxon>
    </lineage>
</organism>
<keyword evidence="4" id="KW-1185">Reference proteome</keyword>
<dbReference type="InterPro" id="IPR058334">
    <property type="entry name" value="DUF8021"/>
</dbReference>
<dbReference type="EMBL" id="JAULSR010000001">
    <property type="protein sequence ID" value="KAK0635987.1"/>
    <property type="molecule type" value="Genomic_DNA"/>
</dbReference>
<dbReference type="Proteomes" id="UP001174934">
    <property type="component" value="Unassembled WGS sequence"/>
</dbReference>
<comment type="caution">
    <text evidence="3">The sequence shown here is derived from an EMBL/GenBank/DDBJ whole genome shotgun (WGS) entry which is preliminary data.</text>
</comment>
<feature type="chain" id="PRO_5041452270" description="DUF8021 domain-containing protein" evidence="1">
    <location>
        <begin position="20"/>
        <end position="256"/>
    </location>
</feature>
<evidence type="ECO:0000256" key="1">
    <source>
        <dbReference type="SAM" id="SignalP"/>
    </source>
</evidence>
<sequence>MHSFLNLLTLAGLASQASAACSRALLQEATTSYLKAQAAGKPDLLLALSPNASYAENDKPLLITKGVLSQPVTIDFNRTLLDTTECATFTEITAATSKHPYVIHTRMLLAQDSSIITAIESVVTDDGDWVFNATGHLYWNKQEKWDPVPEAKRTARAVLKAAGDAYLDQWGNSSVAVPLGAPCTRLEGGAYTGTAATTTNTCKMGAFPQPLKVANRRYVIDEELGAVDIFNGFPWIERTKPNDSMPSSNLFRVEGG</sequence>